<organism evidence="1 2">
    <name type="scientific">Racocetra persica</name>
    <dbReference type="NCBI Taxonomy" id="160502"/>
    <lineage>
        <taxon>Eukaryota</taxon>
        <taxon>Fungi</taxon>
        <taxon>Fungi incertae sedis</taxon>
        <taxon>Mucoromycota</taxon>
        <taxon>Glomeromycotina</taxon>
        <taxon>Glomeromycetes</taxon>
        <taxon>Diversisporales</taxon>
        <taxon>Gigasporaceae</taxon>
        <taxon>Racocetra</taxon>
    </lineage>
</organism>
<keyword evidence="2" id="KW-1185">Reference proteome</keyword>
<protein>
    <submittedName>
        <fullName evidence="1">29109_t:CDS:1</fullName>
    </submittedName>
</protein>
<accession>A0ACA9SMI9</accession>
<comment type="caution">
    <text evidence="1">The sequence shown here is derived from an EMBL/GenBank/DDBJ whole genome shotgun (WGS) entry which is preliminary data.</text>
</comment>
<feature type="non-terminal residue" evidence="1">
    <location>
        <position position="123"/>
    </location>
</feature>
<name>A0ACA9SMI9_9GLOM</name>
<dbReference type="Proteomes" id="UP000789920">
    <property type="component" value="Unassembled WGS sequence"/>
</dbReference>
<dbReference type="EMBL" id="CAJVQC010134305">
    <property type="protein sequence ID" value="CAG8842466.1"/>
    <property type="molecule type" value="Genomic_DNA"/>
</dbReference>
<gene>
    <name evidence="1" type="ORF">RPERSI_LOCUS32332</name>
</gene>
<reference evidence="1" key="1">
    <citation type="submission" date="2021-06" db="EMBL/GenBank/DDBJ databases">
        <authorList>
            <person name="Kallberg Y."/>
            <person name="Tangrot J."/>
            <person name="Rosling A."/>
        </authorList>
    </citation>
    <scope>NUCLEOTIDE SEQUENCE</scope>
    <source>
        <strain evidence="1">MA461A</strain>
    </source>
</reference>
<evidence type="ECO:0000313" key="1">
    <source>
        <dbReference type="EMBL" id="CAG8842466.1"/>
    </source>
</evidence>
<evidence type="ECO:0000313" key="2">
    <source>
        <dbReference type="Proteomes" id="UP000789920"/>
    </source>
</evidence>
<proteinExistence type="predicted"/>
<sequence>MNKEQKLEELKKELQNHNKEYKLVIEKEFKKYNQNTLSTTCKTNITKTIEQFEIEDNTKITAHNVYQYESLNYLNNTAYYVQSRYYFVDQKTIKELIQQYESALFRVYKEITSKKLFINDKEE</sequence>